<dbReference type="NCBIfam" id="TIGR01051">
    <property type="entry name" value="topA_bact"/>
    <property type="match status" value="1"/>
</dbReference>
<comment type="caution">
    <text evidence="17">The sequence shown here is derived from an EMBL/GenBank/DDBJ whole genome shotgun (WGS) entry which is preliminary data.</text>
</comment>
<dbReference type="Pfam" id="PF01396">
    <property type="entry name" value="Zn_ribbon_Top1"/>
    <property type="match status" value="1"/>
</dbReference>
<name>X1KIM1_9ZZZZ</name>
<keyword evidence="5" id="KW-0863">Zinc-finger</keyword>
<keyword evidence="10" id="KW-0413">Isomerase</keyword>
<dbReference type="InterPro" id="IPR023406">
    <property type="entry name" value="Topo_IA_AS"/>
</dbReference>
<dbReference type="SMART" id="SM00437">
    <property type="entry name" value="TOP1Ac"/>
    <property type="match status" value="1"/>
</dbReference>
<dbReference type="AlphaFoldDB" id="X1KIM1"/>
<dbReference type="Gene3D" id="3.40.50.140">
    <property type="match status" value="1"/>
</dbReference>
<dbReference type="HAMAP" id="MF_00952">
    <property type="entry name" value="Topoisom_1_prok"/>
    <property type="match status" value="1"/>
</dbReference>
<dbReference type="Pfam" id="PF01751">
    <property type="entry name" value="Toprim"/>
    <property type="match status" value="1"/>
</dbReference>
<evidence type="ECO:0000256" key="5">
    <source>
        <dbReference type="ARBA" id="ARBA00022771"/>
    </source>
</evidence>
<evidence type="ECO:0000259" key="15">
    <source>
        <dbReference type="PROSITE" id="PS50880"/>
    </source>
</evidence>
<dbReference type="InterPro" id="IPR003602">
    <property type="entry name" value="Topo_IA_DNA-bd_dom"/>
</dbReference>
<dbReference type="PANTHER" id="PTHR42785">
    <property type="entry name" value="DNA TOPOISOMERASE, TYPE IA, CORE"/>
    <property type="match status" value="1"/>
</dbReference>
<evidence type="ECO:0000313" key="17">
    <source>
        <dbReference type="EMBL" id="GAH89974.1"/>
    </source>
</evidence>
<dbReference type="PROSITE" id="PS50880">
    <property type="entry name" value="TOPRIM"/>
    <property type="match status" value="1"/>
</dbReference>
<keyword evidence="9" id="KW-0238">DNA-binding</keyword>
<reference evidence="17" key="1">
    <citation type="journal article" date="2014" name="Front. Microbiol.">
        <title>High frequency of phylogenetically diverse reductive dehalogenase-homologous genes in deep subseafloor sedimentary metagenomes.</title>
        <authorList>
            <person name="Kawai M."/>
            <person name="Futagami T."/>
            <person name="Toyoda A."/>
            <person name="Takaki Y."/>
            <person name="Nishi S."/>
            <person name="Hori S."/>
            <person name="Arai W."/>
            <person name="Tsubouchi T."/>
            <person name="Morono Y."/>
            <person name="Uchiyama I."/>
            <person name="Ito T."/>
            <person name="Fujiyama A."/>
            <person name="Inagaki F."/>
            <person name="Takami H."/>
        </authorList>
    </citation>
    <scope>NUCLEOTIDE SEQUENCE</scope>
    <source>
        <strain evidence="17">Expedition CK06-06</strain>
    </source>
</reference>
<dbReference type="InterPro" id="IPR000380">
    <property type="entry name" value="Topo_IA"/>
</dbReference>
<dbReference type="Gene3D" id="1.10.460.10">
    <property type="entry name" value="Topoisomerase I, domain 2"/>
    <property type="match status" value="1"/>
</dbReference>
<keyword evidence="6" id="KW-0862">Zinc</keyword>
<evidence type="ECO:0000256" key="13">
    <source>
        <dbReference type="ARBA" id="ARBA00032235"/>
    </source>
</evidence>
<dbReference type="InterPro" id="IPR006171">
    <property type="entry name" value="TOPRIM_dom"/>
</dbReference>
<dbReference type="InterPro" id="IPR003601">
    <property type="entry name" value="Topo_IA_2"/>
</dbReference>
<evidence type="ECO:0000256" key="6">
    <source>
        <dbReference type="ARBA" id="ARBA00022833"/>
    </source>
</evidence>
<proteinExistence type="inferred from homology"/>
<evidence type="ECO:0000256" key="12">
    <source>
        <dbReference type="ARBA" id="ARBA00031985"/>
    </source>
</evidence>
<dbReference type="CDD" id="cd00186">
    <property type="entry name" value="TOP1Ac"/>
    <property type="match status" value="1"/>
</dbReference>
<evidence type="ECO:0000256" key="3">
    <source>
        <dbReference type="ARBA" id="ARBA00012891"/>
    </source>
</evidence>
<dbReference type="CDD" id="cd03363">
    <property type="entry name" value="TOPRIM_TopoIA_TopoI"/>
    <property type="match status" value="1"/>
</dbReference>
<dbReference type="InterPro" id="IPR023405">
    <property type="entry name" value="Topo_IA_core_domain"/>
</dbReference>
<dbReference type="Pfam" id="PF01131">
    <property type="entry name" value="Topoisom_bac"/>
    <property type="match status" value="1"/>
</dbReference>
<dbReference type="InterPro" id="IPR028612">
    <property type="entry name" value="Topoisom_1_IA"/>
</dbReference>
<keyword evidence="8" id="KW-0799">Topoisomerase</keyword>
<dbReference type="InterPro" id="IPR013498">
    <property type="entry name" value="Topo_IA_Znf"/>
</dbReference>
<dbReference type="SUPFAM" id="SSF56712">
    <property type="entry name" value="Prokaryotic type I DNA topoisomerase"/>
    <property type="match status" value="1"/>
</dbReference>
<feature type="domain" description="Topo IA-type catalytic" evidence="16">
    <location>
        <begin position="126"/>
        <end position="570"/>
    </location>
</feature>
<evidence type="ECO:0000256" key="7">
    <source>
        <dbReference type="ARBA" id="ARBA00022842"/>
    </source>
</evidence>
<feature type="non-terminal residue" evidence="17">
    <location>
        <position position="616"/>
    </location>
</feature>
<dbReference type="PROSITE" id="PS52039">
    <property type="entry name" value="TOPO_IA_2"/>
    <property type="match status" value="1"/>
</dbReference>
<feature type="domain" description="Toprim" evidence="15">
    <location>
        <begin position="1"/>
        <end position="110"/>
    </location>
</feature>
<dbReference type="InterPro" id="IPR005733">
    <property type="entry name" value="TopoI_bac-type"/>
</dbReference>
<dbReference type="PROSITE" id="PS00396">
    <property type="entry name" value="TOPO_IA_1"/>
    <property type="match status" value="1"/>
</dbReference>
<dbReference type="InterPro" id="IPR013824">
    <property type="entry name" value="Topo_IA_cen_sub1"/>
</dbReference>
<evidence type="ECO:0000256" key="2">
    <source>
        <dbReference type="ARBA" id="ARBA00009446"/>
    </source>
</evidence>
<accession>X1KIM1</accession>
<dbReference type="GO" id="GO:0008270">
    <property type="term" value="F:zinc ion binding"/>
    <property type="evidence" value="ECO:0007669"/>
    <property type="project" value="UniProtKB-KW"/>
</dbReference>
<dbReference type="GO" id="GO:0003677">
    <property type="term" value="F:DNA binding"/>
    <property type="evidence" value="ECO:0007669"/>
    <property type="project" value="UniProtKB-KW"/>
</dbReference>
<dbReference type="SMART" id="SM00436">
    <property type="entry name" value="TOP1Bc"/>
    <property type="match status" value="1"/>
</dbReference>
<evidence type="ECO:0000259" key="16">
    <source>
        <dbReference type="PROSITE" id="PS52039"/>
    </source>
</evidence>
<organism evidence="17">
    <name type="scientific">marine sediment metagenome</name>
    <dbReference type="NCBI Taxonomy" id="412755"/>
    <lineage>
        <taxon>unclassified sequences</taxon>
        <taxon>metagenomes</taxon>
        <taxon>ecological metagenomes</taxon>
    </lineage>
</organism>
<evidence type="ECO:0000256" key="10">
    <source>
        <dbReference type="ARBA" id="ARBA00023235"/>
    </source>
</evidence>
<protein>
    <recommendedName>
        <fullName evidence="3">DNA topoisomerase</fullName>
        <ecNumber evidence="3">5.6.2.1</ecNumber>
    </recommendedName>
    <alternativeName>
        <fullName evidence="14">Omega-protein</fullName>
    </alternativeName>
    <alternativeName>
        <fullName evidence="13">Relaxing enzyme</fullName>
    </alternativeName>
    <alternativeName>
        <fullName evidence="11">Swivelase</fullName>
    </alternativeName>
    <alternativeName>
        <fullName evidence="12">Untwisting enzyme</fullName>
    </alternativeName>
</protein>
<dbReference type="InterPro" id="IPR013825">
    <property type="entry name" value="Topo_IA_cen_sub2"/>
</dbReference>
<dbReference type="EMBL" id="BARV01000809">
    <property type="protein sequence ID" value="GAH89974.1"/>
    <property type="molecule type" value="Genomic_DNA"/>
</dbReference>
<evidence type="ECO:0000256" key="8">
    <source>
        <dbReference type="ARBA" id="ARBA00023029"/>
    </source>
</evidence>
<gene>
    <name evidence="17" type="ORF">S06H3_02696</name>
</gene>
<comment type="similarity">
    <text evidence="2">Belongs to the type IA topoisomerase family.</text>
</comment>
<keyword evidence="7" id="KW-0460">Magnesium</keyword>
<dbReference type="InterPro" id="IPR034149">
    <property type="entry name" value="TOPRIM_TopoI"/>
</dbReference>
<dbReference type="GO" id="GO:0003917">
    <property type="term" value="F:DNA topoisomerase type I (single strand cut, ATP-independent) activity"/>
    <property type="evidence" value="ECO:0007669"/>
    <property type="project" value="UniProtKB-EC"/>
</dbReference>
<dbReference type="Gene3D" id="2.70.20.10">
    <property type="entry name" value="Topoisomerase I, domain 3"/>
    <property type="match status" value="1"/>
</dbReference>
<sequence>NLVIVESPAKARTLSKILGKGYSLKASMGHIRDLPKSRLGVDIENAFAPKYVVSRAKSKLVRELKQAAETASAVYLATDPDREGEAISWHLAEVTKSEKTPFRRVVFHEITKEAIEQAFKHPRSIDMQLVNAQQARRVLDRLVGYKISPLLWRKVRRGLSAGRVQSVALKIIVDREREIQKFIPVEYWTIEAELTKEIPATKVIPFWAMLIGFIDGTKLDIHNQEEATEISDELKPASYNVIKVKTKKVTRQPAPPFITSTLQQEAWRKLHFSAKQTMAIAQQLYEGLPIGSEGRVGLITYMRTDSTRVARSAIVEARKVISNKYGSQFIPPHARSFIGRVKGAQEAHEAIRPTKIRREPSLIKSYLTAAQFRLYGLIWKRMVASQMSAALFNNTTVDIKARCSASRTDYLFRTSCSVNTFPGFIILYTEGKDEVEKGEGKSSLLPQLEKGDELTLLGLFPEQHFTQPPPHFTEATLIKMLEQWGIGRPSTYAPILSTIQGRDYVTKAKGSFQPTELGFVVNDLLAQHFANIINIKFTAQMEDELDEIANENRDWVHVVQDFYTPFEESLKNASQLMEKVKLADEVTEEICPQCGKPIVVKIGRYGKFLACSGYPE</sequence>
<evidence type="ECO:0000256" key="9">
    <source>
        <dbReference type="ARBA" id="ARBA00023125"/>
    </source>
</evidence>
<evidence type="ECO:0000256" key="1">
    <source>
        <dbReference type="ARBA" id="ARBA00000213"/>
    </source>
</evidence>
<dbReference type="EC" id="5.6.2.1" evidence="3"/>
<dbReference type="GO" id="GO:0006265">
    <property type="term" value="P:DNA topological change"/>
    <property type="evidence" value="ECO:0007669"/>
    <property type="project" value="InterPro"/>
</dbReference>
<comment type="catalytic activity">
    <reaction evidence="1">
        <text>ATP-independent breakage of single-stranded DNA, followed by passage and rejoining.</text>
        <dbReference type="EC" id="5.6.2.1"/>
    </reaction>
</comment>
<dbReference type="SMART" id="SM00493">
    <property type="entry name" value="TOPRIM"/>
    <property type="match status" value="1"/>
</dbReference>
<evidence type="ECO:0000256" key="14">
    <source>
        <dbReference type="ARBA" id="ARBA00032877"/>
    </source>
</evidence>
<evidence type="ECO:0000256" key="4">
    <source>
        <dbReference type="ARBA" id="ARBA00022723"/>
    </source>
</evidence>
<evidence type="ECO:0000256" key="11">
    <source>
        <dbReference type="ARBA" id="ARBA00030003"/>
    </source>
</evidence>
<dbReference type="InterPro" id="IPR013826">
    <property type="entry name" value="Topo_IA_cen_sub3"/>
</dbReference>
<dbReference type="PRINTS" id="PR00417">
    <property type="entry name" value="PRTPISMRASEI"/>
</dbReference>
<dbReference type="InterPro" id="IPR013497">
    <property type="entry name" value="Topo_IA_cen"/>
</dbReference>
<dbReference type="Gene3D" id="1.10.290.10">
    <property type="entry name" value="Topoisomerase I, domain 4"/>
    <property type="match status" value="1"/>
</dbReference>
<dbReference type="Gene3D" id="3.30.65.10">
    <property type="entry name" value="Bacterial Topoisomerase I, domain 1"/>
    <property type="match status" value="1"/>
</dbReference>
<dbReference type="PANTHER" id="PTHR42785:SF1">
    <property type="entry name" value="DNA TOPOISOMERASE"/>
    <property type="match status" value="1"/>
</dbReference>
<feature type="non-terminal residue" evidence="17">
    <location>
        <position position="1"/>
    </location>
</feature>
<keyword evidence="4" id="KW-0479">Metal-binding</keyword>
<dbReference type="GO" id="GO:0005694">
    <property type="term" value="C:chromosome"/>
    <property type="evidence" value="ECO:0007669"/>
    <property type="project" value="InterPro"/>
</dbReference>